<dbReference type="EMBL" id="CASHTH010000800">
    <property type="protein sequence ID" value="CAI8007808.1"/>
    <property type="molecule type" value="Genomic_DNA"/>
</dbReference>
<accession>A0AA35W4H2</accession>
<name>A0AA35W4H2_GEOBA</name>
<reference evidence="2" key="1">
    <citation type="submission" date="2023-03" db="EMBL/GenBank/DDBJ databases">
        <authorList>
            <person name="Steffen K."/>
            <person name="Cardenas P."/>
        </authorList>
    </citation>
    <scope>NUCLEOTIDE SEQUENCE</scope>
</reference>
<protein>
    <submittedName>
        <fullName evidence="2">Uncharacterized protein</fullName>
    </submittedName>
</protein>
<comment type="similarity">
    <text evidence="1">Belongs to the phD/YefM antitoxin family.</text>
</comment>
<evidence type="ECO:0000313" key="2">
    <source>
        <dbReference type="EMBL" id="CAI8007808.1"/>
    </source>
</evidence>
<dbReference type="SUPFAM" id="SSF143120">
    <property type="entry name" value="YefM-like"/>
    <property type="match status" value="1"/>
</dbReference>
<proteinExistence type="inferred from homology"/>
<evidence type="ECO:0000313" key="3">
    <source>
        <dbReference type="Proteomes" id="UP001174909"/>
    </source>
</evidence>
<evidence type="ECO:0000256" key="1">
    <source>
        <dbReference type="ARBA" id="ARBA00009981"/>
    </source>
</evidence>
<organism evidence="2 3">
    <name type="scientific">Geodia barretti</name>
    <name type="common">Barrett's horny sponge</name>
    <dbReference type="NCBI Taxonomy" id="519541"/>
    <lineage>
        <taxon>Eukaryota</taxon>
        <taxon>Metazoa</taxon>
        <taxon>Porifera</taxon>
        <taxon>Demospongiae</taxon>
        <taxon>Heteroscleromorpha</taxon>
        <taxon>Tetractinellida</taxon>
        <taxon>Astrophorina</taxon>
        <taxon>Geodiidae</taxon>
        <taxon>Geodia</taxon>
    </lineage>
</organism>
<comment type="caution">
    <text evidence="2">The sequence shown here is derived from an EMBL/GenBank/DDBJ whole genome shotgun (WGS) entry which is preliminary data.</text>
</comment>
<dbReference type="Proteomes" id="UP001174909">
    <property type="component" value="Unassembled WGS sequence"/>
</dbReference>
<dbReference type="AlphaFoldDB" id="A0AA35W4H2"/>
<dbReference type="InterPro" id="IPR036165">
    <property type="entry name" value="YefM-like_sf"/>
</dbReference>
<sequence length="73" mass="8361">MSVNELLQRVHFVVDNGGNRTAVVLDYEDWEELMTLLEDIEDAEELSRSADSEEELIPWEQAQAELRAKGIDV</sequence>
<gene>
    <name evidence="2" type="ORF">GBAR_LOCUS5394</name>
</gene>
<keyword evidence="3" id="KW-1185">Reference proteome</keyword>